<keyword evidence="3 6" id="KW-0479">Metal-binding</keyword>
<feature type="domain" description="Ferritin-like diiron" evidence="8">
    <location>
        <begin position="1"/>
        <end position="144"/>
    </location>
</feature>
<dbReference type="InterPro" id="IPR041719">
    <property type="entry name" value="Ferritin_prok"/>
</dbReference>
<accession>A0A212KFD7</accession>
<dbReference type="CDD" id="cd01055">
    <property type="entry name" value="Nonheme_Ferritin"/>
    <property type="match status" value="1"/>
</dbReference>
<dbReference type="InterPro" id="IPR009078">
    <property type="entry name" value="Ferritin-like_SF"/>
</dbReference>
<sequence>MNAKMTAAFNEQIKNEFYSAYMYLSMSAYFAEAGMPGFATWMRVQAKEEVTHATKMYDFVLSRGGMIELKAIDAPPASWKTPLAAFEAGLTHEKFVTGAINNLTDLAVKEKDHASQIFLSWFVTEQVEEEQSFGDILNALKLIKGEGQGLLMMDRELGARVFVDPTQAAGA</sequence>
<comment type="similarity">
    <text evidence="1 7">Belongs to the ferritin family. Prokaryotic subfamily.</text>
</comment>
<gene>
    <name evidence="9" type="primary">ftnA</name>
    <name evidence="9" type="ORF">KL86DPRO_60153</name>
</gene>
<dbReference type="PANTHER" id="PTHR11431">
    <property type="entry name" value="FERRITIN"/>
    <property type="match status" value="1"/>
</dbReference>
<dbReference type="GO" id="GO:0042802">
    <property type="term" value="F:identical protein binding"/>
    <property type="evidence" value="ECO:0007669"/>
    <property type="project" value="UniProtKB-ARBA"/>
</dbReference>
<comment type="subcellular location">
    <subcellularLocation>
        <location evidence="7">Cytoplasm</location>
    </subcellularLocation>
</comment>
<evidence type="ECO:0000256" key="5">
    <source>
        <dbReference type="ARBA" id="ARBA00023004"/>
    </source>
</evidence>
<evidence type="ECO:0000256" key="3">
    <source>
        <dbReference type="ARBA" id="ARBA00022723"/>
    </source>
</evidence>
<evidence type="ECO:0000256" key="1">
    <source>
        <dbReference type="ARBA" id="ARBA00006950"/>
    </source>
</evidence>
<keyword evidence="4 9" id="KW-0560">Oxidoreductase</keyword>
<dbReference type="GO" id="GO:0006826">
    <property type="term" value="P:iron ion transport"/>
    <property type="evidence" value="ECO:0007669"/>
    <property type="project" value="InterPro"/>
</dbReference>
<evidence type="ECO:0000256" key="6">
    <source>
        <dbReference type="PIRSR" id="PIRSR601519-1"/>
    </source>
</evidence>
<feature type="binding site" evidence="6">
    <location>
        <position position="93"/>
    </location>
    <ligand>
        <name>Fe cation</name>
        <dbReference type="ChEBI" id="CHEBI:24875"/>
        <label>1</label>
    </ligand>
</feature>
<evidence type="ECO:0000313" key="9">
    <source>
        <dbReference type="EMBL" id="SBW10413.1"/>
    </source>
</evidence>
<dbReference type="InterPro" id="IPR012347">
    <property type="entry name" value="Ferritin-like"/>
</dbReference>
<evidence type="ECO:0000259" key="8">
    <source>
        <dbReference type="PROSITE" id="PS50905"/>
    </source>
</evidence>
<dbReference type="Pfam" id="PF00210">
    <property type="entry name" value="Ferritin"/>
    <property type="match status" value="1"/>
</dbReference>
<organism evidence="9">
    <name type="scientific">uncultured delta proteobacterium</name>
    <dbReference type="NCBI Taxonomy" id="34034"/>
    <lineage>
        <taxon>Bacteria</taxon>
        <taxon>Deltaproteobacteria</taxon>
        <taxon>environmental samples</taxon>
    </lineage>
</organism>
<evidence type="ECO:0000256" key="4">
    <source>
        <dbReference type="ARBA" id="ARBA00023002"/>
    </source>
</evidence>
<dbReference type="EC" id="1.16.3.2" evidence="7"/>
<feature type="binding site" evidence="6">
    <location>
        <position position="49"/>
    </location>
    <ligand>
        <name>Fe cation</name>
        <dbReference type="ChEBI" id="CHEBI:24875"/>
        <label>1</label>
    </ligand>
</feature>
<comment type="function">
    <text evidence="7">Iron-storage protein.</text>
</comment>
<dbReference type="InterPro" id="IPR001519">
    <property type="entry name" value="Ferritin"/>
</dbReference>
<proteinExistence type="inferred from homology"/>
<dbReference type="GO" id="GO:0008198">
    <property type="term" value="F:ferrous iron binding"/>
    <property type="evidence" value="ECO:0007669"/>
    <property type="project" value="TreeGrafter"/>
</dbReference>
<feature type="binding site" evidence="6">
    <location>
        <position position="52"/>
    </location>
    <ligand>
        <name>Fe cation</name>
        <dbReference type="ChEBI" id="CHEBI:24875"/>
        <label>1</label>
    </ligand>
</feature>
<dbReference type="AlphaFoldDB" id="A0A212KFD7"/>
<keyword evidence="7" id="KW-0963">Cytoplasm</keyword>
<feature type="binding site" evidence="6">
    <location>
        <position position="16"/>
    </location>
    <ligand>
        <name>Fe cation</name>
        <dbReference type="ChEBI" id="CHEBI:24875"/>
        <label>1</label>
    </ligand>
</feature>
<comment type="catalytic activity">
    <reaction evidence="7">
        <text>4 Fe(2+) + O2 + 6 H2O = 4 iron(III) oxide-hydroxide + 12 H(+)</text>
        <dbReference type="Rhea" id="RHEA:11972"/>
        <dbReference type="ChEBI" id="CHEBI:15377"/>
        <dbReference type="ChEBI" id="CHEBI:15378"/>
        <dbReference type="ChEBI" id="CHEBI:15379"/>
        <dbReference type="ChEBI" id="CHEBI:29033"/>
        <dbReference type="ChEBI" id="CHEBI:78619"/>
        <dbReference type="EC" id="1.16.3.2"/>
    </reaction>
</comment>
<dbReference type="InterPro" id="IPR009040">
    <property type="entry name" value="Ferritin-like_diiron"/>
</dbReference>
<evidence type="ECO:0000256" key="2">
    <source>
        <dbReference type="ARBA" id="ARBA00022434"/>
    </source>
</evidence>
<dbReference type="GO" id="GO:0005829">
    <property type="term" value="C:cytosol"/>
    <property type="evidence" value="ECO:0007669"/>
    <property type="project" value="TreeGrafter"/>
</dbReference>
<dbReference type="Gene3D" id="1.20.1260.10">
    <property type="match status" value="1"/>
</dbReference>
<dbReference type="InterPro" id="IPR008331">
    <property type="entry name" value="Ferritin_DPS_dom"/>
</dbReference>
<dbReference type="PROSITE" id="PS50905">
    <property type="entry name" value="FERRITIN_LIKE"/>
    <property type="match status" value="1"/>
</dbReference>
<name>A0A212KFD7_9DELT</name>
<protein>
    <recommendedName>
        <fullName evidence="7">Ferritin</fullName>
        <ecNumber evidence="7">1.16.3.2</ecNumber>
    </recommendedName>
</protein>
<dbReference type="FunFam" id="1.20.1260.10:FF:000001">
    <property type="entry name" value="Non-heme ferritin"/>
    <property type="match status" value="1"/>
</dbReference>
<keyword evidence="5 6" id="KW-0408">Iron</keyword>
<evidence type="ECO:0000256" key="7">
    <source>
        <dbReference type="RuleBase" id="RU361145"/>
    </source>
</evidence>
<reference evidence="9" key="1">
    <citation type="submission" date="2016-04" db="EMBL/GenBank/DDBJ databases">
        <authorList>
            <person name="Evans L.H."/>
            <person name="Alamgir A."/>
            <person name="Owens N."/>
            <person name="Weber N.D."/>
            <person name="Virtaneva K."/>
            <person name="Barbian K."/>
            <person name="Babar A."/>
            <person name="Rosenke K."/>
        </authorList>
    </citation>
    <scope>NUCLEOTIDE SEQUENCE</scope>
    <source>
        <strain evidence="9">86</strain>
    </source>
</reference>
<feature type="binding site" evidence="6">
    <location>
        <position position="126"/>
    </location>
    <ligand>
        <name>Fe cation</name>
        <dbReference type="ChEBI" id="CHEBI:24875"/>
        <label>1</label>
    </ligand>
</feature>
<dbReference type="PANTHER" id="PTHR11431:SF127">
    <property type="entry name" value="BACTERIAL NON-HEME FERRITIN"/>
    <property type="match status" value="1"/>
</dbReference>
<dbReference type="GO" id="GO:0008199">
    <property type="term" value="F:ferric iron binding"/>
    <property type="evidence" value="ECO:0007669"/>
    <property type="project" value="InterPro"/>
</dbReference>
<dbReference type="SUPFAM" id="SSF47240">
    <property type="entry name" value="Ferritin-like"/>
    <property type="match status" value="1"/>
</dbReference>
<dbReference type="GO" id="GO:0004322">
    <property type="term" value="F:ferroxidase activity"/>
    <property type="evidence" value="ECO:0007669"/>
    <property type="project" value="TreeGrafter"/>
</dbReference>
<dbReference type="GO" id="GO:0006879">
    <property type="term" value="P:intracellular iron ion homeostasis"/>
    <property type="evidence" value="ECO:0007669"/>
    <property type="project" value="UniProtKB-KW"/>
</dbReference>
<dbReference type="EMBL" id="FLUQ01000006">
    <property type="protein sequence ID" value="SBW10413.1"/>
    <property type="molecule type" value="Genomic_DNA"/>
</dbReference>
<keyword evidence="2 7" id="KW-0409">Iron storage</keyword>